<feature type="transmembrane region" description="Helical" evidence="1">
    <location>
        <begin position="47"/>
        <end position="70"/>
    </location>
</feature>
<organism evidence="2">
    <name type="scientific">Dictyoglomus turgidum</name>
    <dbReference type="NCBI Taxonomy" id="513050"/>
    <lineage>
        <taxon>Bacteria</taxon>
        <taxon>Pseudomonadati</taxon>
        <taxon>Dictyoglomota</taxon>
        <taxon>Dictyoglomia</taxon>
        <taxon>Dictyoglomales</taxon>
        <taxon>Dictyoglomaceae</taxon>
        <taxon>Dictyoglomus</taxon>
    </lineage>
</organism>
<evidence type="ECO:0000313" key="2">
    <source>
        <dbReference type="EMBL" id="HGB30714.1"/>
    </source>
</evidence>
<accession>A0A7C3WX72</accession>
<evidence type="ECO:0000256" key="1">
    <source>
        <dbReference type="SAM" id="Phobius"/>
    </source>
</evidence>
<proteinExistence type="predicted"/>
<keyword evidence="1" id="KW-0812">Transmembrane</keyword>
<feature type="transmembrane region" description="Helical" evidence="1">
    <location>
        <begin position="9"/>
        <end position="27"/>
    </location>
</feature>
<reference evidence="2" key="1">
    <citation type="journal article" date="2020" name="mSystems">
        <title>Genome- and Community-Level Interaction Insights into Carbon Utilization and Element Cycling Functions of Hydrothermarchaeota in Hydrothermal Sediment.</title>
        <authorList>
            <person name="Zhou Z."/>
            <person name="Liu Y."/>
            <person name="Xu W."/>
            <person name="Pan J."/>
            <person name="Luo Z.H."/>
            <person name="Li M."/>
        </authorList>
    </citation>
    <scope>NUCLEOTIDE SEQUENCE [LARGE SCALE GENOMIC DNA]</scope>
    <source>
        <strain evidence="2">SpSt-751</strain>
    </source>
</reference>
<comment type="caution">
    <text evidence="2">The sequence shown here is derived from an EMBL/GenBank/DDBJ whole genome shotgun (WGS) entry which is preliminary data.</text>
</comment>
<dbReference type="AlphaFoldDB" id="A0A7C3WX72"/>
<protein>
    <submittedName>
        <fullName evidence="2">Alkaline shock response membrane anchor protein AmaP</fullName>
    </submittedName>
</protein>
<gene>
    <name evidence="2" type="ORF">ENV35_02410</name>
</gene>
<dbReference type="EMBL" id="DTGA01000056">
    <property type="protein sequence ID" value="HGB30714.1"/>
    <property type="molecule type" value="Genomic_DNA"/>
</dbReference>
<keyword evidence="1" id="KW-0472">Membrane</keyword>
<sequence length="177" mass="20108">MKLNRYEIIIYSVILLIFSLIDLVLILGLFKWELALNIINWAKGPGFLFSAILLIILFVLAFSSSFALIINREKTSVVIGNRTGLGDVMISINGIKSSIREIAGYFSEIQDIRPEIEIIKDKIYITLRIKIPASADITRIVNDMQQRLRVYFESVLPLNLEKINVIIDDVVPSKRGK</sequence>
<keyword evidence="1" id="KW-1133">Transmembrane helix</keyword>
<name>A0A7C3WX72_9BACT</name>